<organism evidence="9 10">
    <name type="scientific">Geodia barretti</name>
    <name type="common">Barrett's horny sponge</name>
    <dbReference type="NCBI Taxonomy" id="519541"/>
    <lineage>
        <taxon>Eukaryota</taxon>
        <taxon>Metazoa</taxon>
        <taxon>Porifera</taxon>
        <taxon>Demospongiae</taxon>
        <taxon>Heteroscleromorpha</taxon>
        <taxon>Tetractinellida</taxon>
        <taxon>Astrophorina</taxon>
        <taxon>Geodiidae</taxon>
        <taxon>Geodia</taxon>
    </lineage>
</organism>
<keyword evidence="4" id="KW-0833">Ubl conjugation pathway</keyword>
<accession>A0AA35WFA7</accession>
<comment type="caution">
    <text evidence="9">The sequence shown here is derived from an EMBL/GenBank/DDBJ whole genome shotgun (WGS) entry which is preliminary data.</text>
</comment>
<proteinExistence type="predicted"/>
<evidence type="ECO:0000256" key="1">
    <source>
        <dbReference type="ARBA" id="ARBA00000707"/>
    </source>
</evidence>
<dbReference type="PROSITE" id="PS00972">
    <property type="entry name" value="USP_1"/>
    <property type="match status" value="1"/>
</dbReference>
<reference evidence="9" key="1">
    <citation type="submission" date="2023-03" db="EMBL/GenBank/DDBJ databases">
        <authorList>
            <person name="Steffen K."/>
            <person name="Cardenas P."/>
        </authorList>
    </citation>
    <scope>NUCLEOTIDE SEQUENCE</scope>
</reference>
<evidence type="ECO:0000256" key="2">
    <source>
        <dbReference type="ARBA" id="ARBA00012759"/>
    </source>
</evidence>
<dbReference type="GO" id="GO:0043161">
    <property type="term" value="P:proteasome-mediated ubiquitin-dependent protein catabolic process"/>
    <property type="evidence" value="ECO:0007669"/>
    <property type="project" value="InterPro"/>
</dbReference>
<evidence type="ECO:0000259" key="8">
    <source>
        <dbReference type="PROSITE" id="PS50235"/>
    </source>
</evidence>
<evidence type="ECO:0000313" key="9">
    <source>
        <dbReference type="EMBL" id="CAI8012400.1"/>
    </source>
</evidence>
<dbReference type="GO" id="GO:0070628">
    <property type="term" value="F:proteasome binding"/>
    <property type="evidence" value="ECO:0007669"/>
    <property type="project" value="TreeGrafter"/>
</dbReference>
<dbReference type="PANTHER" id="PTHR43982:SF1">
    <property type="entry name" value="UBIQUITIN CARBOXYL-TERMINAL HYDROLASE 14"/>
    <property type="match status" value="1"/>
</dbReference>
<dbReference type="EC" id="3.4.19.12" evidence="2"/>
<feature type="domain" description="USP" evidence="8">
    <location>
        <begin position="89"/>
        <end position="198"/>
    </location>
</feature>
<dbReference type="InterPro" id="IPR001394">
    <property type="entry name" value="Peptidase_C19_UCH"/>
</dbReference>
<dbReference type="GO" id="GO:0004843">
    <property type="term" value="F:cysteine-type deubiquitinase activity"/>
    <property type="evidence" value="ECO:0007669"/>
    <property type="project" value="UniProtKB-EC"/>
</dbReference>
<dbReference type="SUPFAM" id="SSF54001">
    <property type="entry name" value="Cysteine proteinases"/>
    <property type="match status" value="1"/>
</dbReference>
<dbReference type="EMBL" id="CASHTH010001182">
    <property type="protein sequence ID" value="CAI8012400.1"/>
    <property type="molecule type" value="Genomic_DNA"/>
</dbReference>
<feature type="region of interest" description="Disordered" evidence="7">
    <location>
        <begin position="178"/>
        <end position="198"/>
    </location>
</feature>
<comment type="catalytic activity">
    <reaction evidence="1">
        <text>Thiol-dependent hydrolysis of ester, thioester, amide, peptide and isopeptide bonds formed by the C-terminal Gly of ubiquitin (a 76-residue protein attached to proteins as an intracellular targeting signal).</text>
        <dbReference type="EC" id="3.4.19.12"/>
    </reaction>
</comment>
<dbReference type="Gene3D" id="3.90.70.10">
    <property type="entry name" value="Cysteine proteinases"/>
    <property type="match status" value="1"/>
</dbReference>
<dbReference type="InterPro" id="IPR018200">
    <property type="entry name" value="USP_CS"/>
</dbReference>
<dbReference type="GO" id="GO:0016579">
    <property type="term" value="P:protein deubiquitination"/>
    <property type="evidence" value="ECO:0007669"/>
    <property type="project" value="InterPro"/>
</dbReference>
<dbReference type="Proteomes" id="UP001174909">
    <property type="component" value="Unassembled WGS sequence"/>
</dbReference>
<evidence type="ECO:0000256" key="5">
    <source>
        <dbReference type="ARBA" id="ARBA00022801"/>
    </source>
</evidence>
<feature type="region of interest" description="Disordered" evidence="7">
    <location>
        <begin position="21"/>
        <end position="44"/>
    </location>
</feature>
<protein>
    <recommendedName>
        <fullName evidence="2">ubiquitinyl hydrolase 1</fullName>
        <ecNumber evidence="2">3.4.19.12</ecNumber>
    </recommendedName>
</protein>
<evidence type="ECO:0000313" key="10">
    <source>
        <dbReference type="Proteomes" id="UP001174909"/>
    </source>
</evidence>
<dbReference type="AlphaFoldDB" id="A0AA35WFA7"/>
<keyword evidence="6" id="KW-0788">Thiol protease</keyword>
<dbReference type="InterPro" id="IPR028889">
    <property type="entry name" value="USP"/>
</dbReference>
<sequence>MSTVKVNVKWGKKKYEKIEVDLAEPPPSSNPSSSLSPRRDGQTPIKVKNNATFMMMGSADSLPEAPKHETKFLEDMTDTEAAAALSLPTGIENFGNTCYLNATLQCLKVVPELRSALGSYHVPATRAELMDTDTASPQSLTRDLKMLYLMMESGQDIRIPSMLFLHTLHAVKPEFAHKDEKTGSYKQQDAHECGRHGQ</sequence>
<dbReference type="Pfam" id="PF00443">
    <property type="entry name" value="UCH"/>
    <property type="match status" value="1"/>
</dbReference>
<keyword evidence="10" id="KW-1185">Reference proteome</keyword>
<keyword evidence="3" id="KW-0645">Protease</keyword>
<dbReference type="InterPro" id="IPR044635">
    <property type="entry name" value="UBP14-like"/>
</dbReference>
<evidence type="ECO:0000256" key="4">
    <source>
        <dbReference type="ARBA" id="ARBA00022786"/>
    </source>
</evidence>
<dbReference type="GO" id="GO:0061136">
    <property type="term" value="P:regulation of proteasomal protein catabolic process"/>
    <property type="evidence" value="ECO:0007669"/>
    <property type="project" value="TreeGrafter"/>
</dbReference>
<evidence type="ECO:0000256" key="3">
    <source>
        <dbReference type="ARBA" id="ARBA00022670"/>
    </source>
</evidence>
<gene>
    <name evidence="9" type="ORF">GBAR_LOCUS7952</name>
</gene>
<dbReference type="PANTHER" id="PTHR43982">
    <property type="entry name" value="UBIQUITIN CARBOXYL-TERMINAL HYDROLASE"/>
    <property type="match status" value="1"/>
</dbReference>
<keyword evidence="5 9" id="KW-0378">Hydrolase</keyword>
<evidence type="ECO:0000256" key="6">
    <source>
        <dbReference type="ARBA" id="ARBA00022807"/>
    </source>
</evidence>
<name>A0AA35WFA7_GEOBA</name>
<evidence type="ECO:0000256" key="7">
    <source>
        <dbReference type="SAM" id="MobiDB-lite"/>
    </source>
</evidence>
<dbReference type="InterPro" id="IPR038765">
    <property type="entry name" value="Papain-like_cys_pep_sf"/>
</dbReference>
<dbReference type="PROSITE" id="PS50235">
    <property type="entry name" value="USP_3"/>
    <property type="match status" value="1"/>
</dbReference>